<evidence type="ECO:0000313" key="3">
    <source>
        <dbReference type="Proteomes" id="UP000701801"/>
    </source>
</evidence>
<feature type="compositionally biased region" description="Low complexity" evidence="1">
    <location>
        <begin position="28"/>
        <end position="38"/>
    </location>
</feature>
<evidence type="ECO:0000313" key="2">
    <source>
        <dbReference type="EMBL" id="CAG8974442.1"/>
    </source>
</evidence>
<feature type="compositionally biased region" description="Basic and acidic residues" evidence="1">
    <location>
        <begin position="449"/>
        <end position="465"/>
    </location>
</feature>
<name>A0A9N9LK86_9HELO</name>
<gene>
    <name evidence="2" type="ORF">HYALB_00004138</name>
</gene>
<feature type="region of interest" description="Disordered" evidence="1">
    <location>
        <begin position="28"/>
        <end position="68"/>
    </location>
</feature>
<protein>
    <submittedName>
        <fullName evidence="2">Uncharacterized protein</fullName>
    </submittedName>
</protein>
<reference evidence="2" key="1">
    <citation type="submission" date="2021-07" db="EMBL/GenBank/DDBJ databases">
        <authorList>
            <person name="Durling M."/>
        </authorList>
    </citation>
    <scope>NUCLEOTIDE SEQUENCE</scope>
</reference>
<dbReference type="EMBL" id="CAJVRM010000104">
    <property type="protein sequence ID" value="CAG8974442.1"/>
    <property type="molecule type" value="Genomic_DNA"/>
</dbReference>
<keyword evidence="3" id="KW-1185">Reference proteome</keyword>
<dbReference type="Proteomes" id="UP000701801">
    <property type="component" value="Unassembled WGS sequence"/>
</dbReference>
<feature type="compositionally biased region" description="Gly residues" evidence="1">
    <location>
        <begin position="341"/>
        <end position="358"/>
    </location>
</feature>
<accession>A0A9N9LK86</accession>
<dbReference type="OrthoDB" id="3564019at2759"/>
<comment type="caution">
    <text evidence="2">The sequence shown here is derived from an EMBL/GenBank/DDBJ whole genome shotgun (WGS) entry which is preliminary data.</text>
</comment>
<organism evidence="2 3">
    <name type="scientific">Hymenoscyphus albidus</name>
    <dbReference type="NCBI Taxonomy" id="595503"/>
    <lineage>
        <taxon>Eukaryota</taxon>
        <taxon>Fungi</taxon>
        <taxon>Dikarya</taxon>
        <taxon>Ascomycota</taxon>
        <taxon>Pezizomycotina</taxon>
        <taxon>Leotiomycetes</taxon>
        <taxon>Helotiales</taxon>
        <taxon>Helotiaceae</taxon>
        <taxon>Hymenoscyphus</taxon>
    </lineage>
</organism>
<feature type="compositionally biased region" description="Basic and acidic residues" evidence="1">
    <location>
        <begin position="410"/>
        <end position="419"/>
    </location>
</feature>
<dbReference type="AlphaFoldDB" id="A0A9N9LK86"/>
<feature type="region of interest" description="Disordered" evidence="1">
    <location>
        <begin position="326"/>
        <end position="465"/>
    </location>
</feature>
<proteinExistence type="predicted"/>
<sequence>MASPYFDKRRCSCDEGDQANVAAAAAAAATTEQPAEVPQVEGTGEAASSAAVPATEPRGTRRREISNSVVEGMRAQFIEDSLDDNTLPGFPSPQKLAEQSDTFLGQHFRYCMNDLEAHYIIVYTRPLGQSTGAPDDPYTKVYKLNPSIRKITVYGEHRAATADDNPQNWDRAEIYLKGQKNIQNVQHARILFDKIHEQDNTIVQCSATAMQGREDYETIDLLDWILHQGINNDQTHVSFGFKLLGSDPSAPTAPLGLNFIEIKLPFFNIELDTFDTQLIIAAKLPSRRDIFDLPSRELFRQPVYLPPNNETYILVTLPPKYQMLLPKLAPRPPRPNAGEASGSGSGVGMMQGSGGGAAEGELLEPRKTVGGGHKSDEIKNKEAEAIEQKEPAAAEGEKEKYVWKTVNAKNDNDEGKGKGPEAVVDEATSSATDEGKDKEPPKYVWQTVKKSEDDTTEDPDTKMEM</sequence>
<evidence type="ECO:0000256" key="1">
    <source>
        <dbReference type="SAM" id="MobiDB-lite"/>
    </source>
</evidence>
<feature type="compositionally biased region" description="Basic and acidic residues" evidence="1">
    <location>
        <begin position="363"/>
        <end position="402"/>
    </location>
</feature>